<sequence>MKNLVLVILFLIVQTNNAQKFEEDEMSSELGFDTEFVALKVDSIMTHGIKNSAFPGAQVLVAKDNEVIFHKAYGHHTYDSIQNVGLNDIYDLASVTKITGPLPAIMKLVDEQKLDLDVPFSTYWKPWRKRKNKKDLTLRQILSHQAGLVPYIVFLGKVMKNGKIKKRFIREKQSTRFQKQVYNSLYIKNRFKQKMHRIINRSKVSNEKVYKYSGLSFLIFPELISQLTKMDYEAYLKETFYAPLGCHTLSFNPNNKGFPNTIVPTESDTLFRKDVVKAWVHDENASLLGGVSGNAGLFGTAQDMAKIMLFYQNHGALGDKQIISKETLEEFTRIQYPENENRRGLGFDKPLIGNDTLDLKDAYPSPLTSKTSFGHSGFTGTFVWADPENQLVFIFLSNRVYPTRANRNLYELNVRTALQNVFYKATLK</sequence>
<accession>A0A316L2W6</accession>
<evidence type="ECO:0000313" key="3">
    <source>
        <dbReference type="EMBL" id="PWL39738.1"/>
    </source>
</evidence>
<dbReference type="InterPro" id="IPR050789">
    <property type="entry name" value="Diverse_Enzym_Activities"/>
</dbReference>
<keyword evidence="1 3" id="KW-0378">Hydrolase</keyword>
<dbReference type="Gene3D" id="3.40.710.10">
    <property type="entry name" value="DD-peptidase/beta-lactamase superfamily"/>
    <property type="match status" value="1"/>
</dbReference>
<dbReference type="PANTHER" id="PTHR43283">
    <property type="entry name" value="BETA-LACTAMASE-RELATED"/>
    <property type="match status" value="1"/>
</dbReference>
<organism evidence="3 4">
    <name type="scientific">Flagellimonas aquimarina</name>
    <dbReference type="NCBI Taxonomy" id="2201895"/>
    <lineage>
        <taxon>Bacteria</taxon>
        <taxon>Pseudomonadati</taxon>
        <taxon>Bacteroidota</taxon>
        <taxon>Flavobacteriia</taxon>
        <taxon>Flavobacteriales</taxon>
        <taxon>Flavobacteriaceae</taxon>
        <taxon>Flagellimonas</taxon>
    </lineage>
</organism>
<dbReference type="Proteomes" id="UP000245762">
    <property type="component" value="Unassembled WGS sequence"/>
</dbReference>
<dbReference type="PANTHER" id="PTHR43283:SF11">
    <property type="entry name" value="BETA-LACTAMASE-RELATED DOMAIN-CONTAINING PROTEIN"/>
    <property type="match status" value="1"/>
</dbReference>
<evidence type="ECO:0000313" key="4">
    <source>
        <dbReference type="Proteomes" id="UP000245762"/>
    </source>
</evidence>
<dbReference type="AlphaFoldDB" id="A0A316L2W6"/>
<dbReference type="GO" id="GO:0016787">
    <property type="term" value="F:hydrolase activity"/>
    <property type="evidence" value="ECO:0007669"/>
    <property type="project" value="UniProtKB-KW"/>
</dbReference>
<evidence type="ECO:0000256" key="1">
    <source>
        <dbReference type="ARBA" id="ARBA00022801"/>
    </source>
</evidence>
<dbReference type="InterPro" id="IPR001466">
    <property type="entry name" value="Beta-lactam-related"/>
</dbReference>
<protein>
    <submittedName>
        <fullName evidence="3">Serine hydrolase</fullName>
    </submittedName>
</protein>
<keyword evidence="4" id="KW-1185">Reference proteome</keyword>
<dbReference type="RefSeq" id="WP_109659900.1">
    <property type="nucleotide sequence ID" value="NZ_QGEG01000001.1"/>
</dbReference>
<evidence type="ECO:0000259" key="2">
    <source>
        <dbReference type="Pfam" id="PF00144"/>
    </source>
</evidence>
<dbReference type="Pfam" id="PF00144">
    <property type="entry name" value="Beta-lactamase"/>
    <property type="match status" value="1"/>
</dbReference>
<dbReference type="SUPFAM" id="SSF56601">
    <property type="entry name" value="beta-lactamase/transpeptidase-like"/>
    <property type="match status" value="1"/>
</dbReference>
<gene>
    <name evidence="3" type="ORF">DKG77_02600</name>
</gene>
<proteinExistence type="predicted"/>
<dbReference type="OrthoDB" id="9805821at2"/>
<reference evidence="3 4" key="1">
    <citation type="submission" date="2018-05" db="EMBL/GenBank/DDBJ databases">
        <title>Complete genome sequence of Flagellimonas aquimarina ECD12 isolated from seaweed Ecklonia cava.</title>
        <authorList>
            <person name="Choi S."/>
            <person name="Seong C."/>
        </authorList>
    </citation>
    <scope>NUCLEOTIDE SEQUENCE [LARGE SCALE GENOMIC DNA]</scope>
    <source>
        <strain evidence="3 4">ECD12</strain>
    </source>
</reference>
<dbReference type="InterPro" id="IPR012338">
    <property type="entry name" value="Beta-lactam/transpept-like"/>
</dbReference>
<dbReference type="EMBL" id="QGEG01000001">
    <property type="protein sequence ID" value="PWL39738.1"/>
    <property type="molecule type" value="Genomic_DNA"/>
</dbReference>
<comment type="caution">
    <text evidence="3">The sequence shown here is derived from an EMBL/GenBank/DDBJ whole genome shotgun (WGS) entry which is preliminary data.</text>
</comment>
<feature type="domain" description="Beta-lactamase-related" evidence="2">
    <location>
        <begin position="41"/>
        <end position="408"/>
    </location>
</feature>
<name>A0A316L2W6_9FLAO</name>